<protein>
    <submittedName>
        <fullName evidence="2">Uncharacterized protein</fullName>
    </submittedName>
</protein>
<dbReference type="EMBL" id="BKCJ011145330">
    <property type="protein sequence ID" value="GFC93781.1"/>
    <property type="molecule type" value="Genomic_DNA"/>
</dbReference>
<sequence length="99" mass="10595">MREFQAWSSSMKTRSDGGQDAEVLPRSDPAWPSSFLAVFSSRFTLSATSSPYSSPIFRISVSPSLVETRELNEESVVLCCGIGGSGRVVVTVVAVNTCS</sequence>
<feature type="region of interest" description="Disordered" evidence="1">
    <location>
        <begin position="1"/>
        <end position="25"/>
    </location>
</feature>
<evidence type="ECO:0000313" key="2">
    <source>
        <dbReference type="EMBL" id="GFC93781.1"/>
    </source>
</evidence>
<evidence type="ECO:0000256" key="1">
    <source>
        <dbReference type="SAM" id="MobiDB-lite"/>
    </source>
</evidence>
<gene>
    <name evidence="2" type="ORF">Tci_865751</name>
</gene>
<accession>A0A699S8J2</accession>
<reference evidence="2" key="1">
    <citation type="journal article" date="2019" name="Sci. Rep.">
        <title>Draft genome of Tanacetum cinerariifolium, the natural source of mosquito coil.</title>
        <authorList>
            <person name="Yamashiro T."/>
            <person name="Shiraishi A."/>
            <person name="Satake H."/>
            <person name="Nakayama K."/>
        </authorList>
    </citation>
    <scope>NUCLEOTIDE SEQUENCE</scope>
</reference>
<proteinExistence type="predicted"/>
<dbReference type="AlphaFoldDB" id="A0A699S8J2"/>
<comment type="caution">
    <text evidence="2">The sequence shown here is derived from an EMBL/GenBank/DDBJ whole genome shotgun (WGS) entry which is preliminary data.</text>
</comment>
<name>A0A699S8J2_TANCI</name>
<feature type="compositionally biased region" description="Polar residues" evidence="1">
    <location>
        <begin position="1"/>
        <end position="12"/>
    </location>
</feature>
<organism evidence="2">
    <name type="scientific">Tanacetum cinerariifolium</name>
    <name type="common">Dalmatian daisy</name>
    <name type="synonym">Chrysanthemum cinerariifolium</name>
    <dbReference type="NCBI Taxonomy" id="118510"/>
    <lineage>
        <taxon>Eukaryota</taxon>
        <taxon>Viridiplantae</taxon>
        <taxon>Streptophyta</taxon>
        <taxon>Embryophyta</taxon>
        <taxon>Tracheophyta</taxon>
        <taxon>Spermatophyta</taxon>
        <taxon>Magnoliopsida</taxon>
        <taxon>eudicotyledons</taxon>
        <taxon>Gunneridae</taxon>
        <taxon>Pentapetalae</taxon>
        <taxon>asterids</taxon>
        <taxon>campanulids</taxon>
        <taxon>Asterales</taxon>
        <taxon>Asteraceae</taxon>
        <taxon>Asteroideae</taxon>
        <taxon>Anthemideae</taxon>
        <taxon>Anthemidinae</taxon>
        <taxon>Tanacetum</taxon>
    </lineage>
</organism>